<dbReference type="OrthoDB" id="9777124at2"/>
<evidence type="ECO:0000256" key="4">
    <source>
        <dbReference type="ARBA" id="ARBA00022692"/>
    </source>
</evidence>
<keyword evidence="7 10" id="KW-0472">Membrane</keyword>
<comment type="function">
    <text evidence="10">Catalyzes the transfer of an acyl group from acyl-phosphate (acyl-PO(4)) to glycerol-3-phosphate (G3P) to form lysophosphatidic acid (LPA). This enzyme utilizes acyl-phosphate as fatty acyl donor, but not acyl-CoA or acyl-ACP.</text>
</comment>
<dbReference type="PANTHER" id="PTHR30309:SF0">
    <property type="entry name" value="GLYCEROL-3-PHOSPHATE ACYLTRANSFERASE-RELATED"/>
    <property type="match status" value="1"/>
</dbReference>
<evidence type="ECO:0000313" key="11">
    <source>
        <dbReference type="EMBL" id="TCT16990.1"/>
    </source>
</evidence>
<evidence type="ECO:0000256" key="6">
    <source>
        <dbReference type="ARBA" id="ARBA00023098"/>
    </source>
</evidence>
<evidence type="ECO:0000256" key="10">
    <source>
        <dbReference type="HAMAP-Rule" id="MF_01043"/>
    </source>
</evidence>
<feature type="transmembrane region" description="Helical" evidence="10">
    <location>
        <begin position="47"/>
        <end position="74"/>
    </location>
</feature>
<dbReference type="GO" id="GO:0005886">
    <property type="term" value="C:plasma membrane"/>
    <property type="evidence" value="ECO:0007669"/>
    <property type="project" value="UniProtKB-SubCell"/>
</dbReference>
<keyword evidence="12" id="KW-1185">Reference proteome</keyword>
<dbReference type="NCBIfam" id="TIGR00023">
    <property type="entry name" value="glycerol-3-phosphate 1-O-acyltransferase PlsY"/>
    <property type="match status" value="1"/>
</dbReference>
<keyword evidence="8 10" id="KW-0594">Phospholipid biosynthesis</keyword>
<feature type="transmembrane region" description="Helical" evidence="10">
    <location>
        <begin position="151"/>
        <end position="176"/>
    </location>
</feature>
<reference evidence="11 12" key="1">
    <citation type="submission" date="2019-03" db="EMBL/GenBank/DDBJ databases">
        <title>Genomic Encyclopedia of Type Strains, Phase IV (KMG-IV): sequencing the most valuable type-strain genomes for metagenomic binning, comparative biology and taxonomic classification.</title>
        <authorList>
            <person name="Goeker M."/>
        </authorList>
    </citation>
    <scope>NUCLEOTIDE SEQUENCE [LARGE SCALE GENOMIC DNA]</scope>
    <source>
        <strain evidence="11 12">DSM 24629</strain>
    </source>
</reference>
<name>A0A4R3MTF0_9FIRM</name>
<dbReference type="EMBL" id="SMAL01000001">
    <property type="protein sequence ID" value="TCT16990.1"/>
    <property type="molecule type" value="Genomic_DNA"/>
</dbReference>
<dbReference type="GO" id="GO:0008654">
    <property type="term" value="P:phospholipid biosynthetic process"/>
    <property type="evidence" value="ECO:0007669"/>
    <property type="project" value="UniProtKB-UniRule"/>
</dbReference>
<dbReference type="EC" id="2.3.1.275" evidence="10"/>
<comment type="similarity">
    <text evidence="10">Belongs to the PlsY family.</text>
</comment>
<feature type="transmembrane region" description="Helical" evidence="10">
    <location>
        <begin position="6"/>
        <end position="26"/>
    </location>
</feature>
<comment type="catalytic activity">
    <reaction evidence="10">
        <text>an acyl phosphate + sn-glycerol 3-phosphate = a 1-acyl-sn-glycero-3-phosphate + phosphate</text>
        <dbReference type="Rhea" id="RHEA:34075"/>
        <dbReference type="ChEBI" id="CHEBI:43474"/>
        <dbReference type="ChEBI" id="CHEBI:57597"/>
        <dbReference type="ChEBI" id="CHEBI:57970"/>
        <dbReference type="ChEBI" id="CHEBI:59918"/>
        <dbReference type="EC" id="2.3.1.275"/>
    </reaction>
</comment>
<dbReference type="HAMAP" id="MF_01043">
    <property type="entry name" value="PlsY"/>
    <property type="match status" value="1"/>
</dbReference>
<evidence type="ECO:0000256" key="3">
    <source>
        <dbReference type="ARBA" id="ARBA00022679"/>
    </source>
</evidence>
<protein>
    <recommendedName>
        <fullName evidence="10">Glycerol-3-phosphate acyltransferase</fullName>
    </recommendedName>
    <alternativeName>
        <fullName evidence="10">Acyl-PO4 G3P acyltransferase</fullName>
    </alternativeName>
    <alternativeName>
        <fullName evidence="10">Acyl-phosphate--glycerol-3-phosphate acyltransferase</fullName>
    </alternativeName>
    <alternativeName>
        <fullName evidence="10">G3P acyltransferase</fullName>
        <shortName evidence="10">GPAT</shortName>
        <ecNumber evidence="10">2.3.1.275</ecNumber>
    </alternativeName>
    <alternativeName>
        <fullName evidence="10">Lysophosphatidic acid synthase</fullName>
        <shortName evidence="10">LPA synthase</shortName>
    </alternativeName>
</protein>
<keyword evidence="11" id="KW-0012">Acyltransferase</keyword>
<keyword evidence="1 10" id="KW-1003">Cell membrane</keyword>
<dbReference type="SMART" id="SM01207">
    <property type="entry name" value="G3P_acyltransf"/>
    <property type="match status" value="1"/>
</dbReference>
<dbReference type="AlphaFoldDB" id="A0A4R3MTF0"/>
<keyword evidence="9 10" id="KW-1208">Phospholipid metabolism</keyword>
<evidence type="ECO:0000256" key="1">
    <source>
        <dbReference type="ARBA" id="ARBA00022475"/>
    </source>
</evidence>
<proteinExistence type="inferred from homology"/>
<comment type="subcellular location">
    <subcellularLocation>
        <location evidence="10">Cell membrane</location>
        <topology evidence="10">Multi-pass membrane protein</topology>
    </subcellularLocation>
</comment>
<accession>A0A4R3MTF0</accession>
<keyword evidence="4 10" id="KW-0812">Transmembrane</keyword>
<comment type="subunit">
    <text evidence="10">Probably interacts with PlsX.</text>
</comment>
<keyword evidence="6 10" id="KW-0443">Lipid metabolism</keyword>
<dbReference type="GO" id="GO:0043772">
    <property type="term" value="F:acyl-phosphate glycerol-3-phosphate acyltransferase activity"/>
    <property type="evidence" value="ECO:0007669"/>
    <property type="project" value="UniProtKB-UniRule"/>
</dbReference>
<evidence type="ECO:0000256" key="2">
    <source>
        <dbReference type="ARBA" id="ARBA00022516"/>
    </source>
</evidence>
<dbReference type="RefSeq" id="WP_132249514.1">
    <property type="nucleotide sequence ID" value="NZ_SMAL01000001.1"/>
</dbReference>
<evidence type="ECO:0000256" key="9">
    <source>
        <dbReference type="ARBA" id="ARBA00023264"/>
    </source>
</evidence>
<feature type="transmembrane region" description="Helical" evidence="10">
    <location>
        <begin position="118"/>
        <end position="139"/>
    </location>
</feature>
<dbReference type="PANTHER" id="PTHR30309">
    <property type="entry name" value="INNER MEMBRANE PROTEIN YGIH"/>
    <property type="match status" value="1"/>
</dbReference>
<comment type="pathway">
    <text evidence="10">Lipid metabolism; phospholipid metabolism.</text>
</comment>
<gene>
    <name evidence="10" type="primary">plsY</name>
    <name evidence="11" type="ORF">EDC18_101286</name>
</gene>
<keyword evidence="3 10" id="KW-0808">Transferase</keyword>
<dbReference type="Proteomes" id="UP000294902">
    <property type="component" value="Unassembled WGS sequence"/>
</dbReference>
<keyword evidence="5 10" id="KW-1133">Transmembrane helix</keyword>
<evidence type="ECO:0000313" key="12">
    <source>
        <dbReference type="Proteomes" id="UP000294902"/>
    </source>
</evidence>
<comment type="caution">
    <text evidence="11">The sequence shown here is derived from an EMBL/GenBank/DDBJ whole genome shotgun (WGS) entry which is preliminary data.</text>
</comment>
<dbReference type="Pfam" id="PF02660">
    <property type="entry name" value="G3P_acyltransf"/>
    <property type="match status" value="1"/>
</dbReference>
<evidence type="ECO:0000256" key="7">
    <source>
        <dbReference type="ARBA" id="ARBA00023136"/>
    </source>
</evidence>
<keyword evidence="2 10" id="KW-0444">Lipid biosynthesis</keyword>
<organism evidence="11 12">
    <name type="scientific">Natranaerovirga pectinivora</name>
    <dbReference type="NCBI Taxonomy" id="682400"/>
    <lineage>
        <taxon>Bacteria</taxon>
        <taxon>Bacillati</taxon>
        <taxon>Bacillota</taxon>
        <taxon>Clostridia</taxon>
        <taxon>Lachnospirales</taxon>
        <taxon>Natranaerovirgaceae</taxon>
        <taxon>Natranaerovirga</taxon>
    </lineage>
</organism>
<dbReference type="InterPro" id="IPR003811">
    <property type="entry name" value="G3P_acylTferase_PlsY"/>
</dbReference>
<evidence type="ECO:0000256" key="8">
    <source>
        <dbReference type="ARBA" id="ARBA00023209"/>
    </source>
</evidence>
<feature type="transmembrane region" description="Helical" evidence="10">
    <location>
        <begin position="80"/>
        <end position="98"/>
    </location>
</feature>
<evidence type="ECO:0000256" key="5">
    <source>
        <dbReference type="ARBA" id="ARBA00022989"/>
    </source>
</evidence>
<sequence length="199" mass="22135">MEQLISISLGYIFGCFQTSFLIGRLYKKVDIRQFGSGNAGTTNAIRVLGWKAGVLTFLGDSLKAILAIFLIRLFYNDQVFALYTGLGVVIGHNFPFYLKFKGGKGIAATSGVLLAFDYRIALVACLTFIVIVALTRYVSLGSLFIATWTPIAIYLFYPDRLEMLILGLIFMSLAYYKHMGNIKRLLKGEENKLGQKKSA</sequence>
<dbReference type="UniPathway" id="UPA00085"/>